<dbReference type="EMBL" id="GGFL01007211">
    <property type="protein sequence ID" value="MBW71389.1"/>
    <property type="molecule type" value="Transcribed_RNA"/>
</dbReference>
<reference evidence="1" key="1">
    <citation type="submission" date="2018-01" db="EMBL/GenBank/DDBJ databases">
        <title>An insight into the sialome of Amazonian anophelines.</title>
        <authorList>
            <person name="Ribeiro J.M."/>
            <person name="Scarpassa V."/>
            <person name="Calvo E."/>
        </authorList>
    </citation>
    <scope>NUCLEOTIDE SEQUENCE</scope>
</reference>
<accession>A0A2M4D1I0</accession>
<protein>
    <submittedName>
        <fullName evidence="1">Putative secreted protein</fullName>
    </submittedName>
</protein>
<sequence length="68" mass="8015">MSNVKRVASAFVLLVGIRYASTIFCFPFYKDVFLYTRLFSLEMLSPFLTLQFSHLCHGFKRFKGHTER</sequence>
<evidence type="ECO:0000313" key="1">
    <source>
        <dbReference type="EMBL" id="MBW71389.1"/>
    </source>
</evidence>
<organism evidence="1">
    <name type="scientific">Anopheles darlingi</name>
    <name type="common">Mosquito</name>
    <dbReference type="NCBI Taxonomy" id="43151"/>
    <lineage>
        <taxon>Eukaryota</taxon>
        <taxon>Metazoa</taxon>
        <taxon>Ecdysozoa</taxon>
        <taxon>Arthropoda</taxon>
        <taxon>Hexapoda</taxon>
        <taxon>Insecta</taxon>
        <taxon>Pterygota</taxon>
        <taxon>Neoptera</taxon>
        <taxon>Endopterygota</taxon>
        <taxon>Diptera</taxon>
        <taxon>Nematocera</taxon>
        <taxon>Culicoidea</taxon>
        <taxon>Culicidae</taxon>
        <taxon>Anophelinae</taxon>
        <taxon>Anopheles</taxon>
    </lineage>
</organism>
<proteinExistence type="predicted"/>
<name>A0A2M4D1I0_ANODA</name>
<dbReference type="AlphaFoldDB" id="A0A2M4D1I0"/>